<dbReference type="SUPFAM" id="SSF55811">
    <property type="entry name" value="Nudix"/>
    <property type="match status" value="1"/>
</dbReference>
<evidence type="ECO:0000313" key="5">
    <source>
        <dbReference type="Proteomes" id="UP000612746"/>
    </source>
</evidence>
<comment type="cofactor">
    <cofactor evidence="1">
        <name>Mg(2+)</name>
        <dbReference type="ChEBI" id="CHEBI:18420"/>
    </cofactor>
</comment>
<dbReference type="GO" id="GO:0080042">
    <property type="term" value="F:ADP-glucose pyrophosphohydrolase activity"/>
    <property type="evidence" value="ECO:0007669"/>
    <property type="project" value="TreeGrafter"/>
</dbReference>
<reference evidence="4" key="1">
    <citation type="submission" date="2020-12" db="EMBL/GenBank/DDBJ databases">
        <title>Metabolic potential, ecology and presence of endohyphal bacteria is reflected in genomic diversity of Mucoromycotina.</title>
        <authorList>
            <person name="Muszewska A."/>
            <person name="Okrasinska A."/>
            <person name="Steczkiewicz K."/>
            <person name="Drgas O."/>
            <person name="Orlowska M."/>
            <person name="Perlinska-Lenart U."/>
            <person name="Aleksandrzak-Piekarczyk T."/>
            <person name="Szatraj K."/>
            <person name="Zielenkiewicz U."/>
            <person name="Pilsyk S."/>
            <person name="Malc E."/>
            <person name="Mieczkowski P."/>
            <person name="Kruszewska J.S."/>
            <person name="Biernat P."/>
            <person name="Pawlowska J."/>
        </authorList>
    </citation>
    <scope>NUCLEOTIDE SEQUENCE</scope>
    <source>
        <strain evidence="4">WA0000051536</strain>
    </source>
</reference>
<dbReference type="PANTHER" id="PTHR11839">
    <property type="entry name" value="UDP/ADP-SUGAR PYROPHOSPHATASE"/>
    <property type="match status" value="1"/>
</dbReference>
<evidence type="ECO:0000256" key="2">
    <source>
        <dbReference type="ARBA" id="ARBA00022801"/>
    </source>
</evidence>
<dbReference type="GO" id="GO:0006753">
    <property type="term" value="P:nucleoside phosphate metabolic process"/>
    <property type="evidence" value="ECO:0007669"/>
    <property type="project" value="TreeGrafter"/>
</dbReference>
<comment type="caution">
    <text evidence="4">The sequence shown here is derived from an EMBL/GenBank/DDBJ whole genome shotgun (WGS) entry which is preliminary data.</text>
</comment>
<dbReference type="AlphaFoldDB" id="A0A8H7PL84"/>
<gene>
    <name evidence="4" type="ORF">INT44_000411</name>
</gene>
<dbReference type="Pfam" id="PF00293">
    <property type="entry name" value="NUDIX"/>
    <property type="match status" value="1"/>
</dbReference>
<dbReference type="Proteomes" id="UP000612746">
    <property type="component" value="Unassembled WGS sequence"/>
</dbReference>
<sequence>MFLRSYASRVPHRLLFRTFTTMEYNISVAGKTIPVKAATADIDIKPVFEFQPFKDWCAAFDKELSHSKDITLNSIQIQSIDIFGNDKVGFVKFKTDAELTETGKKVPGIVFMRGGAVSVLIILRSSDNPEKGDRVLLTLQPRVPVPCIKMPELPAGMLDGSGSFSGTAAKEIEEETGLIIEERELTDMTELAYGNTWRGVYPSAGGCDEFLRLFLCVKSLPSKQIDELEGKLTGLRDHGEAITLKLVKLEDAWKESPDAKLLSSLALLDALKKTGKL</sequence>
<organism evidence="4 5">
    <name type="scientific">Umbelopsis vinacea</name>
    <dbReference type="NCBI Taxonomy" id="44442"/>
    <lineage>
        <taxon>Eukaryota</taxon>
        <taxon>Fungi</taxon>
        <taxon>Fungi incertae sedis</taxon>
        <taxon>Mucoromycota</taxon>
        <taxon>Mucoromycotina</taxon>
        <taxon>Umbelopsidomycetes</taxon>
        <taxon>Umbelopsidales</taxon>
        <taxon>Umbelopsidaceae</taxon>
        <taxon>Umbelopsis</taxon>
    </lineage>
</organism>
<dbReference type="PANTHER" id="PTHR11839:SF18">
    <property type="entry name" value="NUDIX HYDROLASE DOMAIN-CONTAINING PROTEIN"/>
    <property type="match status" value="1"/>
</dbReference>
<dbReference type="InterPro" id="IPR015797">
    <property type="entry name" value="NUDIX_hydrolase-like_dom_sf"/>
</dbReference>
<feature type="domain" description="Nudix hydrolase" evidence="3">
    <location>
        <begin position="112"/>
        <end position="269"/>
    </location>
</feature>
<proteinExistence type="predicted"/>
<evidence type="ECO:0000259" key="3">
    <source>
        <dbReference type="PROSITE" id="PS51462"/>
    </source>
</evidence>
<dbReference type="InterPro" id="IPR000086">
    <property type="entry name" value="NUDIX_hydrolase_dom"/>
</dbReference>
<dbReference type="CDD" id="cd03424">
    <property type="entry name" value="NUDIX_ADPRase_Nudt5_UGPPase_Nudt14"/>
    <property type="match status" value="1"/>
</dbReference>
<dbReference type="OrthoDB" id="10249920at2759"/>
<evidence type="ECO:0000313" key="4">
    <source>
        <dbReference type="EMBL" id="KAG2175933.1"/>
    </source>
</evidence>
<name>A0A8H7PL84_9FUNG</name>
<dbReference type="Gene3D" id="3.90.79.10">
    <property type="entry name" value="Nucleoside Triphosphate Pyrophosphohydrolase"/>
    <property type="match status" value="1"/>
</dbReference>
<accession>A0A8H7PL84</accession>
<dbReference type="PROSITE" id="PS51462">
    <property type="entry name" value="NUDIX"/>
    <property type="match status" value="1"/>
</dbReference>
<dbReference type="GO" id="GO:0080041">
    <property type="term" value="F:ADP-ribose pyrophosphohydrolase activity"/>
    <property type="evidence" value="ECO:0007669"/>
    <property type="project" value="TreeGrafter"/>
</dbReference>
<keyword evidence="5" id="KW-1185">Reference proteome</keyword>
<evidence type="ECO:0000256" key="1">
    <source>
        <dbReference type="ARBA" id="ARBA00001946"/>
    </source>
</evidence>
<protein>
    <recommendedName>
        <fullName evidence="3">Nudix hydrolase domain-containing protein</fullName>
    </recommendedName>
</protein>
<keyword evidence="2" id="KW-0378">Hydrolase</keyword>
<dbReference type="GO" id="GO:0019693">
    <property type="term" value="P:ribose phosphate metabolic process"/>
    <property type="evidence" value="ECO:0007669"/>
    <property type="project" value="TreeGrafter"/>
</dbReference>
<dbReference type="EMBL" id="JAEPRA010000014">
    <property type="protein sequence ID" value="KAG2175933.1"/>
    <property type="molecule type" value="Genomic_DNA"/>
</dbReference>